<protein>
    <submittedName>
        <fullName evidence="1">Uncharacterized protein</fullName>
    </submittedName>
</protein>
<organism evidence="1 2">
    <name type="scientific">Adiantum capillus-veneris</name>
    <name type="common">Maidenhair fern</name>
    <dbReference type="NCBI Taxonomy" id="13818"/>
    <lineage>
        <taxon>Eukaryota</taxon>
        <taxon>Viridiplantae</taxon>
        <taxon>Streptophyta</taxon>
        <taxon>Embryophyta</taxon>
        <taxon>Tracheophyta</taxon>
        <taxon>Polypodiopsida</taxon>
        <taxon>Polypodiidae</taxon>
        <taxon>Polypodiales</taxon>
        <taxon>Pteridineae</taxon>
        <taxon>Pteridaceae</taxon>
        <taxon>Vittarioideae</taxon>
        <taxon>Adiantum</taxon>
    </lineage>
</organism>
<dbReference type="AlphaFoldDB" id="A0A9D4V4Y6"/>
<evidence type="ECO:0000313" key="2">
    <source>
        <dbReference type="Proteomes" id="UP000886520"/>
    </source>
</evidence>
<proteinExistence type="predicted"/>
<sequence length="76" mass="8249">MSSSSTAACEPSLRLNFQALKVEPISVYTCLYNAQLPGAKRPTAQCMPHEPPTTASRCRPSNVDVVAAWSLDSWPL</sequence>
<dbReference type="Proteomes" id="UP000886520">
    <property type="component" value="Chromosome 5"/>
</dbReference>
<keyword evidence="2" id="KW-1185">Reference proteome</keyword>
<comment type="caution">
    <text evidence="1">The sequence shown here is derived from an EMBL/GenBank/DDBJ whole genome shotgun (WGS) entry which is preliminary data.</text>
</comment>
<accession>A0A9D4V4Y6</accession>
<evidence type="ECO:0000313" key="1">
    <source>
        <dbReference type="EMBL" id="KAI5079859.1"/>
    </source>
</evidence>
<reference evidence="1 2" key="1">
    <citation type="submission" date="2021-01" db="EMBL/GenBank/DDBJ databases">
        <title>Adiantum capillus-veneris genome.</title>
        <authorList>
            <person name="Fang Y."/>
            <person name="Liao Q."/>
        </authorList>
    </citation>
    <scope>NUCLEOTIDE SEQUENCE [LARGE SCALE GENOMIC DNA]</scope>
    <source>
        <strain evidence="1">H3</strain>
        <tissue evidence="1">Leaf</tissue>
    </source>
</reference>
<gene>
    <name evidence="1" type="ORF">GOP47_0005338</name>
</gene>
<dbReference type="EMBL" id="JABFUD020000005">
    <property type="protein sequence ID" value="KAI5079859.1"/>
    <property type="molecule type" value="Genomic_DNA"/>
</dbReference>
<name>A0A9D4V4Y6_ADICA</name>